<dbReference type="EMBL" id="CP054929">
    <property type="protein sequence ID" value="QKW51602.1"/>
    <property type="molecule type" value="Genomic_DNA"/>
</dbReference>
<sequence>MREILGIVGIVVAIQGTLGVVGRVVGEKPWGVLQQWFDIPAGGYVALAVVGLVLAAWGESGRAARKRA</sequence>
<reference evidence="1 2" key="1">
    <citation type="submission" date="2020-06" db="EMBL/GenBank/DDBJ databases">
        <title>Genome mining for natural products.</title>
        <authorList>
            <person name="Zhang B."/>
            <person name="Shi J."/>
            <person name="Ge H."/>
        </authorList>
    </citation>
    <scope>NUCLEOTIDE SEQUENCE [LARGE SCALE GENOMIC DNA]</scope>
    <source>
        <strain evidence="1 2">NA00687</strain>
    </source>
</reference>
<name>A0A7G8KCP8_9ACTN</name>
<dbReference type="AlphaFoldDB" id="A0A7G8KCP8"/>
<gene>
    <name evidence="1" type="ORF">HUT08_21110</name>
</gene>
<keyword evidence="2" id="KW-1185">Reference proteome</keyword>
<dbReference type="Proteomes" id="UP000509303">
    <property type="component" value="Chromosome"/>
</dbReference>
<organism evidence="1 2">
    <name type="scientific">Streptomyces buecherae</name>
    <dbReference type="NCBI Taxonomy" id="2763006"/>
    <lineage>
        <taxon>Bacteria</taxon>
        <taxon>Bacillati</taxon>
        <taxon>Actinomycetota</taxon>
        <taxon>Actinomycetes</taxon>
        <taxon>Kitasatosporales</taxon>
        <taxon>Streptomycetaceae</taxon>
        <taxon>Streptomyces</taxon>
    </lineage>
</organism>
<dbReference type="GeneID" id="95461708"/>
<evidence type="ECO:0000313" key="2">
    <source>
        <dbReference type="Proteomes" id="UP000509303"/>
    </source>
</evidence>
<accession>A0A7G8KCP8</accession>
<protein>
    <submittedName>
        <fullName evidence="1">Uncharacterized protein</fullName>
    </submittedName>
</protein>
<dbReference type="RefSeq" id="WP_176163319.1">
    <property type="nucleotide sequence ID" value="NZ_CP054929.1"/>
</dbReference>
<evidence type="ECO:0000313" key="1">
    <source>
        <dbReference type="EMBL" id="QKW51602.1"/>
    </source>
</evidence>
<accession>A0A7H8NB31</accession>
<proteinExistence type="predicted"/>